<organism evidence="1 2">
    <name type="scientific">Araneus ventricosus</name>
    <name type="common">Orbweaver spider</name>
    <name type="synonym">Epeira ventricosa</name>
    <dbReference type="NCBI Taxonomy" id="182803"/>
    <lineage>
        <taxon>Eukaryota</taxon>
        <taxon>Metazoa</taxon>
        <taxon>Ecdysozoa</taxon>
        <taxon>Arthropoda</taxon>
        <taxon>Chelicerata</taxon>
        <taxon>Arachnida</taxon>
        <taxon>Araneae</taxon>
        <taxon>Araneomorphae</taxon>
        <taxon>Entelegynae</taxon>
        <taxon>Araneoidea</taxon>
        <taxon>Araneidae</taxon>
        <taxon>Araneus</taxon>
    </lineage>
</organism>
<dbReference type="EMBL" id="BGPR01026078">
    <property type="protein sequence ID" value="GBN95520.1"/>
    <property type="molecule type" value="Genomic_DNA"/>
</dbReference>
<dbReference type="Proteomes" id="UP000499080">
    <property type="component" value="Unassembled WGS sequence"/>
</dbReference>
<evidence type="ECO:0000313" key="2">
    <source>
        <dbReference type="Proteomes" id="UP000499080"/>
    </source>
</evidence>
<evidence type="ECO:0000313" key="1">
    <source>
        <dbReference type="EMBL" id="GBN95520.1"/>
    </source>
</evidence>
<gene>
    <name evidence="1" type="ORF">AVEN_100272_1</name>
</gene>
<comment type="caution">
    <text evidence="1">The sequence shown here is derived from an EMBL/GenBank/DDBJ whole genome shotgun (WGS) entry which is preliminary data.</text>
</comment>
<name>A0A4Y2T6G9_ARAVE</name>
<reference evidence="1 2" key="1">
    <citation type="journal article" date="2019" name="Sci. Rep.">
        <title>Orb-weaving spider Araneus ventricosus genome elucidates the spidroin gene catalogue.</title>
        <authorList>
            <person name="Kono N."/>
            <person name="Nakamura H."/>
            <person name="Ohtoshi R."/>
            <person name="Moran D.A.P."/>
            <person name="Shinohara A."/>
            <person name="Yoshida Y."/>
            <person name="Fujiwara M."/>
            <person name="Mori M."/>
            <person name="Tomita M."/>
            <person name="Arakawa K."/>
        </authorList>
    </citation>
    <scope>NUCLEOTIDE SEQUENCE [LARGE SCALE GENOMIC DNA]</scope>
</reference>
<accession>A0A4Y2T6G9</accession>
<dbReference type="AlphaFoldDB" id="A0A4Y2T6G9"/>
<protein>
    <submittedName>
        <fullName evidence="1">Uncharacterized protein</fullName>
    </submittedName>
</protein>
<sequence length="123" mass="13770">MRGRECIVATTSVWLPESLFLEVEYSLEVSGGEKQATSSGRMQNIMVKMFDKFSYSAPESSSLSPASISFSFSSFQLLFSLLMVAQTPSGRIATLRLLANSLSIWTFFEDNFINDTCFCSRFL</sequence>
<keyword evidence="2" id="KW-1185">Reference proteome</keyword>
<proteinExistence type="predicted"/>